<protein>
    <submittedName>
        <fullName evidence="2">NPCBM/NEW2 domain-containing protein</fullName>
    </submittedName>
</protein>
<keyword evidence="3" id="KW-1185">Reference proteome</keyword>
<dbReference type="Pfam" id="PF08305">
    <property type="entry name" value="NPCBM"/>
    <property type="match status" value="1"/>
</dbReference>
<dbReference type="RefSeq" id="WP_380229885.1">
    <property type="nucleotide sequence ID" value="NZ_JBHSOF010000088.1"/>
</dbReference>
<evidence type="ECO:0000313" key="2">
    <source>
        <dbReference type="EMBL" id="MFC5668248.1"/>
    </source>
</evidence>
<name>A0ABW0XCE6_9ACTN</name>
<dbReference type="Gene3D" id="2.60.120.1060">
    <property type="entry name" value="NPCBM/NEW2 domain"/>
    <property type="match status" value="1"/>
</dbReference>
<sequence>MPTPPPTLTPTLTPTPPAPTDFWADDLPVVKPGNHRVPPSQPSIRQKGSDWFWQRDAVSVAGTEHRHGISVHAPATTLIDLNRSCTSFDAVAGMDDLTVSIGGVVFAVQGGDGRILWSSRTLRAGDPAVPVHVPLDGQQSIRLVVTPVNGIWSALNVADWAEARFRCV</sequence>
<evidence type="ECO:0000313" key="3">
    <source>
        <dbReference type="Proteomes" id="UP001595975"/>
    </source>
</evidence>
<dbReference type="SUPFAM" id="SSF49785">
    <property type="entry name" value="Galactose-binding domain-like"/>
    <property type="match status" value="1"/>
</dbReference>
<reference evidence="3" key="1">
    <citation type="journal article" date="2019" name="Int. J. Syst. Evol. Microbiol.">
        <title>The Global Catalogue of Microorganisms (GCM) 10K type strain sequencing project: providing services to taxonomists for standard genome sequencing and annotation.</title>
        <authorList>
            <consortium name="The Broad Institute Genomics Platform"/>
            <consortium name="The Broad Institute Genome Sequencing Center for Infectious Disease"/>
            <person name="Wu L."/>
            <person name="Ma J."/>
        </authorList>
    </citation>
    <scope>NUCLEOTIDE SEQUENCE [LARGE SCALE GENOMIC DNA]</scope>
    <source>
        <strain evidence="3">CGMCC 4.1437</strain>
    </source>
</reference>
<gene>
    <name evidence="2" type="ORF">ACFP3U_35455</name>
</gene>
<evidence type="ECO:0000259" key="1">
    <source>
        <dbReference type="SMART" id="SM00776"/>
    </source>
</evidence>
<accession>A0ABW0XCE6</accession>
<dbReference type="InterPro" id="IPR013222">
    <property type="entry name" value="Glyco_hyd_98_carb-bd"/>
</dbReference>
<organism evidence="2 3">
    <name type="scientific">Kitasatospora misakiensis</name>
    <dbReference type="NCBI Taxonomy" id="67330"/>
    <lineage>
        <taxon>Bacteria</taxon>
        <taxon>Bacillati</taxon>
        <taxon>Actinomycetota</taxon>
        <taxon>Actinomycetes</taxon>
        <taxon>Kitasatosporales</taxon>
        <taxon>Streptomycetaceae</taxon>
        <taxon>Kitasatospora</taxon>
    </lineage>
</organism>
<feature type="domain" description="Glycosyl hydrolase family 98 putative carbohydrate-binding module" evidence="1">
    <location>
        <begin position="18"/>
        <end position="167"/>
    </location>
</feature>
<dbReference type="InterPro" id="IPR008979">
    <property type="entry name" value="Galactose-bd-like_sf"/>
</dbReference>
<dbReference type="SMART" id="SM00776">
    <property type="entry name" value="NPCBM"/>
    <property type="match status" value="1"/>
</dbReference>
<proteinExistence type="predicted"/>
<comment type="caution">
    <text evidence="2">The sequence shown here is derived from an EMBL/GenBank/DDBJ whole genome shotgun (WGS) entry which is preliminary data.</text>
</comment>
<dbReference type="InterPro" id="IPR038637">
    <property type="entry name" value="NPCBM_sf"/>
</dbReference>
<dbReference type="Proteomes" id="UP001595975">
    <property type="component" value="Unassembled WGS sequence"/>
</dbReference>
<dbReference type="EMBL" id="JBHSOF010000088">
    <property type="protein sequence ID" value="MFC5668248.1"/>
    <property type="molecule type" value="Genomic_DNA"/>
</dbReference>